<dbReference type="PRINTS" id="PR00740">
    <property type="entry name" value="GLHYDRLASE27"/>
</dbReference>
<evidence type="ECO:0000256" key="9">
    <source>
        <dbReference type="ARBA" id="ARBA00023295"/>
    </source>
</evidence>
<dbReference type="Gene3D" id="2.60.40.1180">
    <property type="entry name" value="Golgi alpha-mannosidase II"/>
    <property type="match status" value="1"/>
</dbReference>
<sequence>MFTVLTIVSGAVILTLNSVMCLDNGLARTPPMGWNTWQVFGCQLNCQRYPNNCLNEDAIKRTADKLVSDGWRDLGYKYVILDDCWLAKQRDPKTNRLMADPSRFPSGMKGLGQYLHSKNLLFGVTIGYGTLTCSGYPGSMNFLELDAKTMADWEVDYVKMNACYSPDQMMPDGFEKFSRLLNGTGRPMAFLCTYPVYNSWYANPQSVDWKRLQNNCNLVRALPNSHSSWGSVFNIIDGYKLRNDILPKVAGPGHYNDPDMLVLGNNGLSNDQKRVHMGMWCMFAAPLLISADMDKVDEFSASLLRNKHLLAIDQDKGGHQAEFVKSRNDVQLWIRKLDNCPNGWAIACIYTKVDGGPINFSTNLDEFKSQMYTISGDRFELLDVFTGDIFKDVQLTENFTISINPSGIMMFRIDGCFRCVDSVNFSSFHISSVILAEQLLDVSLVNNYSWDNGNKVYQFKLISFKNTLFVLSCLVIK</sequence>
<keyword evidence="4 10" id="KW-0378">Hydrolase</keyword>
<evidence type="ECO:0000313" key="13">
    <source>
        <dbReference type="Proteomes" id="UP000050791"/>
    </source>
</evidence>
<dbReference type="GO" id="GO:0006629">
    <property type="term" value="P:lipid metabolic process"/>
    <property type="evidence" value="ECO:0007669"/>
    <property type="project" value="UniProtKB-KW"/>
</dbReference>
<evidence type="ECO:0000256" key="1">
    <source>
        <dbReference type="ARBA" id="ARBA00004371"/>
    </source>
</evidence>
<accession>A0AA85C377</accession>
<evidence type="ECO:0000256" key="2">
    <source>
        <dbReference type="ARBA" id="ARBA00009743"/>
    </source>
</evidence>
<dbReference type="GO" id="GO:0004557">
    <property type="term" value="F:alpha-galactosidase activity"/>
    <property type="evidence" value="ECO:0007669"/>
    <property type="project" value="TreeGrafter"/>
</dbReference>
<dbReference type="Proteomes" id="UP000050791">
    <property type="component" value="Unassembled WGS sequence"/>
</dbReference>
<dbReference type="EC" id="3.2.1.-" evidence="10"/>
<dbReference type="InterPro" id="IPR035373">
    <property type="entry name" value="Melibiase/NAGA_C"/>
</dbReference>
<dbReference type="Pfam" id="PF17450">
    <property type="entry name" value="Melibiase_2_C"/>
    <property type="match status" value="1"/>
</dbReference>
<dbReference type="PANTHER" id="PTHR11452:SF83">
    <property type="entry name" value="ALPHA-GALACTOSIDASE"/>
    <property type="match status" value="1"/>
</dbReference>
<evidence type="ECO:0000259" key="12">
    <source>
        <dbReference type="Pfam" id="PF17450"/>
    </source>
</evidence>
<keyword evidence="8" id="KW-0458">Lysosome</keyword>
<keyword evidence="6 10" id="KW-1015">Disulfide bond</keyword>
<proteinExistence type="inferred from homology"/>
<evidence type="ECO:0000256" key="11">
    <source>
        <dbReference type="SAM" id="SignalP"/>
    </source>
</evidence>
<evidence type="ECO:0000256" key="5">
    <source>
        <dbReference type="ARBA" id="ARBA00023098"/>
    </source>
</evidence>
<feature type="domain" description="Alpha galactosidase A C-terminal" evidence="12">
    <location>
        <begin position="318"/>
        <end position="407"/>
    </location>
</feature>
<dbReference type="InterPro" id="IPR017853">
    <property type="entry name" value="GH"/>
</dbReference>
<reference evidence="14" key="1">
    <citation type="submission" date="2023-11" db="UniProtKB">
        <authorList>
            <consortium name="WormBaseParasite"/>
        </authorList>
    </citation>
    <scope>IDENTIFICATION</scope>
</reference>
<dbReference type="PROSITE" id="PS00512">
    <property type="entry name" value="ALPHA_GALACTOSIDASE"/>
    <property type="match status" value="1"/>
</dbReference>
<dbReference type="CDD" id="cd14792">
    <property type="entry name" value="GH27"/>
    <property type="match status" value="1"/>
</dbReference>
<dbReference type="InterPro" id="IPR000111">
    <property type="entry name" value="Glyco_hydro_27/36_CS"/>
</dbReference>
<keyword evidence="5" id="KW-0443">Lipid metabolism</keyword>
<comment type="similarity">
    <text evidence="2 10">Belongs to the glycosyl hydrolase 27 family.</text>
</comment>
<evidence type="ECO:0000256" key="10">
    <source>
        <dbReference type="RuleBase" id="RU361168"/>
    </source>
</evidence>
<feature type="chain" id="PRO_5041689521" description="Alpha-galactosidase" evidence="11">
    <location>
        <begin position="22"/>
        <end position="477"/>
    </location>
</feature>
<dbReference type="WBParaSite" id="SMTH1_95950.1">
    <property type="protein sequence ID" value="SMTH1_95950.1"/>
    <property type="gene ID" value="SMTH1_95950"/>
</dbReference>
<dbReference type="AlphaFoldDB" id="A0AA85C377"/>
<dbReference type="GO" id="GO:0009311">
    <property type="term" value="P:oligosaccharide metabolic process"/>
    <property type="evidence" value="ECO:0007669"/>
    <property type="project" value="TreeGrafter"/>
</dbReference>
<feature type="signal peptide" evidence="11">
    <location>
        <begin position="1"/>
        <end position="21"/>
    </location>
</feature>
<protein>
    <recommendedName>
        <fullName evidence="10">Alpha-galactosidase</fullName>
        <ecNumber evidence="10">3.2.1.-</ecNumber>
    </recommendedName>
</protein>
<name>A0AA85C377_9TREM</name>
<keyword evidence="11" id="KW-0732">Signal</keyword>
<dbReference type="Gene3D" id="3.20.20.70">
    <property type="entry name" value="Aldolase class I"/>
    <property type="match status" value="1"/>
</dbReference>
<dbReference type="SUPFAM" id="SSF51445">
    <property type="entry name" value="(Trans)glycosidases"/>
    <property type="match status" value="1"/>
</dbReference>
<evidence type="ECO:0000256" key="3">
    <source>
        <dbReference type="ARBA" id="ARBA00011738"/>
    </source>
</evidence>
<dbReference type="InterPro" id="IPR002241">
    <property type="entry name" value="Glyco_hydro_27"/>
</dbReference>
<dbReference type="Pfam" id="PF16499">
    <property type="entry name" value="Melibiase_2"/>
    <property type="match status" value="1"/>
</dbReference>
<keyword evidence="7" id="KW-0325">Glycoprotein</keyword>
<comment type="subcellular location">
    <subcellularLocation>
        <location evidence="1">Lysosome</location>
    </subcellularLocation>
</comment>
<dbReference type="GO" id="GO:0016139">
    <property type="term" value="P:glycoside catabolic process"/>
    <property type="evidence" value="ECO:0007669"/>
    <property type="project" value="TreeGrafter"/>
</dbReference>
<evidence type="ECO:0000256" key="7">
    <source>
        <dbReference type="ARBA" id="ARBA00023180"/>
    </source>
</evidence>
<dbReference type="PANTHER" id="PTHR11452">
    <property type="entry name" value="ALPHA-GALACTOSIDASE/ALPHA-N-ACETYLGALACTOSAMINIDASE"/>
    <property type="match status" value="1"/>
</dbReference>
<dbReference type="SUPFAM" id="SSF51011">
    <property type="entry name" value="Glycosyl hydrolase domain"/>
    <property type="match status" value="1"/>
</dbReference>
<evidence type="ECO:0000256" key="4">
    <source>
        <dbReference type="ARBA" id="ARBA00022801"/>
    </source>
</evidence>
<evidence type="ECO:0000256" key="8">
    <source>
        <dbReference type="ARBA" id="ARBA00023228"/>
    </source>
</evidence>
<comment type="subunit">
    <text evidence="3 10">Homodimer.</text>
</comment>
<evidence type="ECO:0000313" key="14">
    <source>
        <dbReference type="WBParaSite" id="SMTH1_95950.1"/>
    </source>
</evidence>
<dbReference type="InterPro" id="IPR013780">
    <property type="entry name" value="Glyco_hydro_b"/>
</dbReference>
<dbReference type="FunFam" id="3.20.20.70:FF:000197">
    <property type="entry name" value="Alpha-galactosidase"/>
    <property type="match status" value="1"/>
</dbReference>
<dbReference type="GO" id="GO:0005764">
    <property type="term" value="C:lysosome"/>
    <property type="evidence" value="ECO:0007669"/>
    <property type="project" value="UniProtKB-SubCell"/>
</dbReference>
<evidence type="ECO:0000256" key="6">
    <source>
        <dbReference type="ARBA" id="ARBA00023157"/>
    </source>
</evidence>
<dbReference type="InterPro" id="IPR013785">
    <property type="entry name" value="Aldolase_TIM"/>
</dbReference>
<organism evidence="13 14">
    <name type="scientific">Schistosoma mattheei</name>
    <dbReference type="NCBI Taxonomy" id="31246"/>
    <lineage>
        <taxon>Eukaryota</taxon>
        <taxon>Metazoa</taxon>
        <taxon>Spiralia</taxon>
        <taxon>Lophotrochozoa</taxon>
        <taxon>Platyhelminthes</taxon>
        <taxon>Trematoda</taxon>
        <taxon>Digenea</taxon>
        <taxon>Strigeidida</taxon>
        <taxon>Schistosomatoidea</taxon>
        <taxon>Schistosomatidae</taxon>
        <taxon>Schistosoma</taxon>
    </lineage>
</organism>
<keyword evidence="9 10" id="KW-0326">Glycosidase</keyword>